<dbReference type="OrthoDB" id="60811at2"/>
<dbReference type="STRING" id="937777.Deipe_2631"/>
<dbReference type="HOGENOM" id="CLU_070560_0_0_0"/>
<dbReference type="PANTHER" id="PTHR43464:SF58">
    <property type="entry name" value="BLR7975 PROTEIN"/>
    <property type="match status" value="1"/>
</dbReference>
<evidence type="ECO:0000313" key="3">
    <source>
        <dbReference type="Proteomes" id="UP000010467"/>
    </source>
</evidence>
<dbReference type="PATRIC" id="fig|937777.3.peg.2639"/>
<dbReference type="InterPro" id="IPR029063">
    <property type="entry name" value="SAM-dependent_MTases_sf"/>
</dbReference>
<dbReference type="PANTHER" id="PTHR43464">
    <property type="entry name" value="METHYLTRANSFERASE"/>
    <property type="match status" value="1"/>
</dbReference>
<evidence type="ECO:0000259" key="1">
    <source>
        <dbReference type="Pfam" id="PF13847"/>
    </source>
</evidence>
<dbReference type="SUPFAM" id="SSF53335">
    <property type="entry name" value="S-adenosyl-L-methionine-dependent methyltransferases"/>
    <property type="match status" value="1"/>
</dbReference>
<proteinExistence type="predicted"/>
<dbReference type="Gene3D" id="3.40.50.150">
    <property type="entry name" value="Vaccinia Virus protein VP39"/>
    <property type="match status" value="1"/>
</dbReference>
<keyword evidence="2" id="KW-0489">Methyltransferase</keyword>
<feature type="domain" description="Methyltransferase" evidence="1">
    <location>
        <begin position="134"/>
        <end position="241"/>
    </location>
</feature>
<dbReference type="KEGG" id="dpd:Deipe_2631"/>
<dbReference type="GO" id="GO:0008168">
    <property type="term" value="F:methyltransferase activity"/>
    <property type="evidence" value="ECO:0007669"/>
    <property type="project" value="UniProtKB-KW"/>
</dbReference>
<name>L0A2N9_DEIPD</name>
<dbReference type="Pfam" id="PF13847">
    <property type="entry name" value="Methyltransf_31"/>
    <property type="match status" value="1"/>
</dbReference>
<dbReference type="RefSeq" id="WP_015236398.1">
    <property type="nucleotide sequence ID" value="NC_019793.1"/>
</dbReference>
<dbReference type="InterPro" id="IPR025714">
    <property type="entry name" value="Methyltranfer_dom"/>
</dbReference>
<dbReference type="GO" id="GO:0032259">
    <property type="term" value="P:methylation"/>
    <property type="evidence" value="ECO:0007669"/>
    <property type="project" value="UniProtKB-KW"/>
</dbReference>
<organism evidence="2 3">
    <name type="scientific">Deinococcus peraridilitoris (strain DSM 19664 / LMG 22246 / CIP 109416 / KR-200)</name>
    <dbReference type="NCBI Taxonomy" id="937777"/>
    <lineage>
        <taxon>Bacteria</taxon>
        <taxon>Thermotogati</taxon>
        <taxon>Deinococcota</taxon>
        <taxon>Deinococci</taxon>
        <taxon>Deinococcales</taxon>
        <taxon>Deinococcaceae</taxon>
        <taxon>Deinococcus</taxon>
    </lineage>
</organism>
<dbReference type="Proteomes" id="UP000010467">
    <property type="component" value="Chromosome"/>
</dbReference>
<accession>L0A2N9</accession>
<evidence type="ECO:0000313" key="2">
    <source>
        <dbReference type="EMBL" id="AFZ68096.1"/>
    </source>
</evidence>
<protein>
    <submittedName>
        <fullName evidence="2">Methyltransferase family protein</fullName>
    </submittedName>
</protein>
<dbReference type="eggNOG" id="COG0500">
    <property type="taxonomic scope" value="Bacteria"/>
</dbReference>
<keyword evidence="2" id="KW-0808">Transferase</keyword>
<gene>
    <name evidence="2" type="ordered locus">Deipe_2631</name>
</gene>
<dbReference type="AlphaFoldDB" id="L0A2N9"/>
<keyword evidence="3" id="KW-1185">Reference proteome</keyword>
<dbReference type="CDD" id="cd02440">
    <property type="entry name" value="AdoMet_MTases"/>
    <property type="match status" value="1"/>
</dbReference>
<dbReference type="EMBL" id="CP003382">
    <property type="protein sequence ID" value="AFZ68096.1"/>
    <property type="molecule type" value="Genomic_DNA"/>
</dbReference>
<reference evidence="3" key="1">
    <citation type="submission" date="2012-03" db="EMBL/GenBank/DDBJ databases">
        <title>Complete sequence of chromosome of Deinococcus peraridilitoris DSM 19664.</title>
        <authorList>
            <person name="Lucas S."/>
            <person name="Copeland A."/>
            <person name="Lapidus A."/>
            <person name="Glavina del Rio T."/>
            <person name="Dalin E."/>
            <person name="Tice H."/>
            <person name="Bruce D."/>
            <person name="Goodwin L."/>
            <person name="Pitluck S."/>
            <person name="Peters L."/>
            <person name="Mikhailova N."/>
            <person name="Lu M."/>
            <person name="Kyrpides N."/>
            <person name="Mavromatis K."/>
            <person name="Ivanova N."/>
            <person name="Brettin T."/>
            <person name="Detter J.C."/>
            <person name="Han C."/>
            <person name="Larimer F."/>
            <person name="Land M."/>
            <person name="Hauser L."/>
            <person name="Markowitz V."/>
            <person name="Cheng J.-F."/>
            <person name="Hugenholtz P."/>
            <person name="Woyke T."/>
            <person name="Wu D."/>
            <person name="Pukall R."/>
            <person name="Steenblock K."/>
            <person name="Brambilla E."/>
            <person name="Klenk H.-P."/>
            <person name="Eisen J.A."/>
        </authorList>
    </citation>
    <scope>NUCLEOTIDE SEQUENCE [LARGE SCALE GENOMIC DNA]</scope>
    <source>
        <strain evidence="3">DSM 19664 / LMG 22246 / CIP 109416 / KR-200</strain>
    </source>
</reference>
<sequence>MSEPLIFSFEPMHEILPRVRAALNGQGEAQLSVPNPDLDLQRFPGERTPQGIWRPLQAWLDLADRLECHLMTPVVRGERLELHLRRLPGASLHRRSKDQERYGADSEFQRLDKLEDPILLDDLLEALARVRLQPGARILDVGVNSGRELQLLDLAYPGHDFQVVGIDVSESALQLARTRFAHYSFRTLDVNNLPHAALGRFDLVLSLGTLQSSGIEQDRVFRTLLRDHLSPGGALILSLPNCRLEAGRLSYGARLLNFRRPDLSLLLKDLALYRRHLQKHGFRVYVTGKYEIVLTAVPQVGPTGDQPTLESAASGS</sequence>